<dbReference type="GO" id="GO:0032259">
    <property type="term" value="P:methylation"/>
    <property type="evidence" value="ECO:0007669"/>
    <property type="project" value="UniProtKB-KW"/>
</dbReference>
<evidence type="ECO:0000313" key="7">
    <source>
        <dbReference type="EMBL" id="GAA4781772.1"/>
    </source>
</evidence>
<dbReference type="Pfam" id="PF00588">
    <property type="entry name" value="SpoU_methylase"/>
    <property type="match status" value="1"/>
</dbReference>
<dbReference type="PANTHER" id="PTHR42786">
    <property type="entry name" value="TRNA/RRNA METHYLTRANSFERASE"/>
    <property type="match status" value="1"/>
</dbReference>
<dbReference type="Proteomes" id="UP001499959">
    <property type="component" value="Unassembled WGS sequence"/>
</dbReference>
<comment type="subcellular location">
    <subcellularLocation>
        <location evidence="5">Cytoplasm</location>
    </subcellularLocation>
</comment>
<dbReference type="CDD" id="cd18093">
    <property type="entry name" value="SpoU-like_TrmJ"/>
    <property type="match status" value="1"/>
</dbReference>
<comment type="similarity">
    <text evidence="1">Belongs to the class IV-like SAM-binding methyltransferase superfamily. RNA methyltransferase TrmH family.</text>
</comment>
<dbReference type="Gene3D" id="3.40.1280.10">
    <property type="match status" value="1"/>
</dbReference>
<comment type="subunit">
    <text evidence="5">Homodimer.</text>
</comment>
<sequence>MTLTAGCCIENDSGRDLAVAEKKGRGKERSGSGPAWEFNIGAMSSASTPPSSAVDRLRIVLVGTQHPGNIGSAARAMKTMGLSRLVLVAPERFPHPDAIALAAGAVDVLEAAVRVDTLAEAVADCRLVLGCTARSRRIALEELHPRVAALRGIEAAEAGGEVALVFGRERTGLENEELQLCHAAVHIPANPEYSSLNLAAAVQVLAYELRVGLLKDAATPAEAPPGGLRQREVRSEPPATHTELEGFFSQLADTLDAIDFHKGRTPAAAMRKFRRLFLRADLDARDVRLLRGLLADAKRMADIAEGRISPPPRV</sequence>
<dbReference type="InterPro" id="IPR029028">
    <property type="entry name" value="Alpha/beta_knot_MTases"/>
</dbReference>
<dbReference type="InterPro" id="IPR001537">
    <property type="entry name" value="SpoU_MeTrfase"/>
</dbReference>
<evidence type="ECO:0000256" key="1">
    <source>
        <dbReference type="ARBA" id="ARBA00007228"/>
    </source>
</evidence>
<dbReference type="Gene3D" id="1.10.8.590">
    <property type="match status" value="1"/>
</dbReference>
<dbReference type="EC" id="2.1.1.200" evidence="5"/>
<dbReference type="PANTHER" id="PTHR42786:SF2">
    <property type="entry name" value="TRNA (CYTIDINE_URIDINE-2'-O-)-METHYLTRANSFERASE TRMJ"/>
    <property type="match status" value="1"/>
</dbReference>
<keyword evidence="5" id="KW-0963">Cytoplasm</keyword>
<keyword evidence="4 5" id="KW-0949">S-adenosyl-L-methionine</keyword>
<evidence type="ECO:0000259" key="6">
    <source>
        <dbReference type="Pfam" id="PF00588"/>
    </source>
</evidence>
<keyword evidence="5" id="KW-0819">tRNA processing</keyword>
<dbReference type="InterPro" id="IPR029026">
    <property type="entry name" value="tRNA_m1G_MTases_N"/>
</dbReference>
<feature type="domain" description="tRNA/rRNA methyltransferase SpoU type" evidence="6">
    <location>
        <begin position="57"/>
        <end position="207"/>
    </location>
</feature>
<evidence type="ECO:0000256" key="3">
    <source>
        <dbReference type="ARBA" id="ARBA00022679"/>
    </source>
</evidence>
<keyword evidence="8" id="KW-1185">Reference proteome</keyword>
<comment type="catalytic activity">
    <reaction evidence="5">
        <text>uridine(32) in tRNA + S-adenosyl-L-methionine = 2'-O-methyluridine(32) in tRNA + S-adenosyl-L-homocysteine + H(+)</text>
        <dbReference type="Rhea" id="RHEA:42936"/>
        <dbReference type="Rhea" id="RHEA-COMP:10107"/>
        <dbReference type="Rhea" id="RHEA-COMP:10290"/>
        <dbReference type="ChEBI" id="CHEBI:15378"/>
        <dbReference type="ChEBI" id="CHEBI:57856"/>
        <dbReference type="ChEBI" id="CHEBI:59789"/>
        <dbReference type="ChEBI" id="CHEBI:65315"/>
        <dbReference type="ChEBI" id="CHEBI:74478"/>
        <dbReference type="EC" id="2.1.1.200"/>
    </reaction>
</comment>
<dbReference type="InterPro" id="IPR004384">
    <property type="entry name" value="RNA_MeTrfase_TrmJ/LasT"/>
</dbReference>
<dbReference type="NCBIfam" id="TIGR00050">
    <property type="entry name" value="rRNA_methyl_1"/>
    <property type="match status" value="1"/>
</dbReference>
<gene>
    <name evidence="5" type="primary">trmJ</name>
    <name evidence="7" type="ORF">GCM10023307_02790</name>
</gene>
<protein>
    <recommendedName>
        <fullName evidence="5">tRNA (cytidine/uridine-2'-O-)-methyltransferase TrmJ</fullName>
        <ecNumber evidence="5">2.1.1.200</ecNumber>
    </recommendedName>
    <alternativeName>
        <fullName evidence="5">tRNA (cytidine(32)/uridine(32)-2'-O)-methyltransferase</fullName>
    </alternativeName>
    <alternativeName>
        <fullName evidence="5">tRNA Cm32/Um32 methyltransferase</fullName>
    </alternativeName>
</protein>
<evidence type="ECO:0000313" key="8">
    <source>
        <dbReference type="Proteomes" id="UP001499959"/>
    </source>
</evidence>
<evidence type="ECO:0000256" key="2">
    <source>
        <dbReference type="ARBA" id="ARBA00022603"/>
    </source>
</evidence>
<reference evidence="8" key="1">
    <citation type="journal article" date="2019" name="Int. J. Syst. Evol. Microbiol.">
        <title>The Global Catalogue of Microorganisms (GCM) 10K type strain sequencing project: providing services to taxonomists for standard genome sequencing and annotation.</title>
        <authorList>
            <consortium name="The Broad Institute Genomics Platform"/>
            <consortium name="The Broad Institute Genome Sequencing Center for Infectious Disease"/>
            <person name="Wu L."/>
            <person name="Ma J."/>
        </authorList>
    </citation>
    <scope>NUCLEOTIDE SEQUENCE [LARGE SCALE GENOMIC DNA]</scope>
    <source>
        <strain evidence="8">JCM 18204</strain>
    </source>
</reference>
<evidence type="ECO:0000256" key="5">
    <source>
        <dbReference type="RuleBase" id="RU362024"/>
    </source>
</evidence>
<evidence type="ECO:0000256" key="4">
    <source>
        <dbReference type="ARBA" id="ARBA00022691"/>
    </source>
</evidence>
<dbReference type="EMBL" id="BAABJE010000001">
    <property type="protein sequence ID" value="GAA4781772.1"/>
    <property type="molecule type" value="Genomic_DNA"/>
</dbReference>
<comment type="function">
    <text evidence="5">Catalyzes the formation of 2'O-methylated cytidine (Cm32) or 2'O-methylated uridine (Um32) at position 32 in tRNA.</text>
</comment>
<keyword evidence="2 5" id="KW-0489">Methyltransferase</keyword>
<comment type="caution">
    <text evidence="7">The sequence shown here is derived from an EMBL/GenBank/DDBJ whole genome shotgun (WGS) entry which is preliminary data.</text>
</comment>
<name>A0ABP9AKP6_9GAMM</name>
<keyword evidence="3" id="KW-0808">Transferase</keyword>
<dbReference type="SUPFAM" id="SSF75217">
    <property type="entry name" value="alpha/beta knot"/>
    <property type="match status" value="1"/>
</dbReference>
<comment type="catalytic activity">
    <reaction evidence="5">
        <text>cytidine(32) in tRNA + S-adenosyl-L-methionine = 2'-O-methylcytidine(32) in tRNA + S-adenosyl-L-homocysteine + H(+)</text>
        <dbReference type="Rhea" id="RHEA:42932"/>
        <dbReference type="Rhea" id="RHEA-COMP:10288"/>
        <dbReference type="Rhea" id="RHEA-COMP:10289"/>
        <dbReference type="ChEBI" id="CHEBI:15378"/>
        <dbReference type="ChEBI" id="CHEBI:57856"/>
        <dbReference type="ChEBI" id="CHEBI:59789"/>
        <dbReference type="ChEBI" id="CHEBI:74495"/>
        <dbReference type="ChEBI" id="CHEBI:82748"/>
        <dbReference type="EC" id="2.1.1.200"/>
    </reaction>
</comment>
<proteinExistence type="inferred from homology"/>
<dbReference type="GO" id="GO:0008168">
    <property type="term" value="F:methyltransferase activity"/>
    <property type="evidence" value="ECO:0007669"/>
    <property type="project" value="UniProtKB-KW"/>
</dbReference>
<organism evidence="7 8">
    <name type="scientific">Lysobacter hankyongensis</name>
    <dbReference type="NCBI Taxonomy" id="1176535"/>
    <lineage>
        <taxon>Bacteria</taxon>
        <taxon>Pseudomonadati</taxon>
        <taxon>Pseudomonadota</taxon>
        <taxon>Gammaproteobacteria</taxon>
        <taxon>Lysobacterales</taxon>
        <taxon>Lysobacteraceae</taxon>
        <taxon>Lysobacter</taxon>
    </lineage>
</organism>
<accession>A0ABP9AKP6</accession>